<dbReference type="Proteomes" id="UP000183508">
    <property type="component" value="Unassembled WGS sequence"/>
</dbReference>
<evidence type="ECO:0000313" key="2">
    <source>
        <dbReference type="Proteomes" id="UP000183508"/>
    </source>
</evidence>
<dbReference type="AlphaFoldDB" id="A0A1I7G9Y8"/>
<protein>
    <submittedName>
        <fullName evidence="1">Uncharacterized protein</fullName>
    </submittedName>
</protein>
<gene>
    <name evidence="1" type="ORF">SAMN05421543_10296</name>
</gene>
<sequence length="64" mass="7152">MGMTNRFLMANTTAVRTLDTSSTCHVCVWFLQCSITATTMDFLTNRPKRRTLMSANAIAKPINP</sequence>
<keyword evidence="2" id="KW-1185">Reference proteome</keyword>
<dbReference type="EMBL" id="FPBV01000002">
    <property type="protein sequence ID" value="SFU45290.1"/>
    <property type="molecule type" value="Genomic_DNA"/>
</dbReference>
<accession>A0A1I7G9Y8</accession>
<organism evidence="1 2">
    <name type="scientific">Alicyclobacillus macrosporangiidus</name>
    <dbReference type="NCBI Taxonomy" id="392015"/>
    <lineage>
        <taxon>Bacteria</taxon>
        <taxon>Bacillati</taxon>
        <taxon>Bacillota</taxon>
        <taxon>Bacilli</taxon>
        <taxon>Bacillales</taxon>
        <taxon>Alicyclobacillaceae</taxon>
        <taxon>Alicyclobacillus</taxon>
    </lineage>
</organism>
<proteinExistence type="predicted"/>
<name>A0A1I7G9Y8_9BACL</name>
<dbReference type="STRING" id="392015.SAMN05421543_10296"/>
<evidence type="ECO:0000313" key="1">
    <source>
        <dbReference type="EMBL" id="SFU45290.1"/>
    </source>
</evidence>
<reference evidence="2" key="1">
    <citation type="submission" date="2016-10" db="EMBL/GenBank/DDBJ databases">
        <authorList>
            <person name="Varghese N."/>
        </authorList>
    </citation>
    <scope>NUCLEOTIDE SEQUENCE [LARGE SCALE GENOMIC DNA]</scope>
    <source>
        <strain evidence="2">DSM 17980</strain>
    </source>
</reference>